<dbReference type="PANTHER" id="PTHR32332">
    <property type="entry name" value="2-NITROPROPANE DIOXYGENASE"/>
    <property type="match status" value="1"/>
</dbReference>
<keyword evidence="3" id="KW-0285">Flavoprotein</keyword>
<evidence type="ECO:0000256" key="2">
    <source>
        <dbReference type="ARBA" id="ARBA00013457"/>
    </source>
</evidence>
<dbReference type="AlphaFoldDB" id="L1Q2Z3"/>
<dbReference type="OrthoDB" id="9778912at2"/>
<reference evidence="6 7" key="1">
    <citation type="submission" date="2012-05" db="EMBL/GenBank/DDBJ databases">
        <authorList>
            <person name="Weinstock G."/>
            <person name="Sodergren E."/>
            <person name="Lobos E.A."/>
            <person name="Fulton L."/>
            <person name="Fulton R."/>
            <person name="Courtney L."/>
            <person name="Fronick C."/>
            <person name="O'Laughlin M."/>
            <person name="Godfrey J."/>
            <person name="Wilson R.M."/>
            <person name="Miner T."/>
            <person name="Farmer C."/>
            <person name="Delehaunty K."/>
            <person name="Cordes M."/>
            <person name="Minx P."/>
            <person name="Tomlinson C."/>
            <person name="Chen J."/>
            <person name="Wollam A."/>
            <person name="Pepin K.H."/>
            <person name="Bhonagiri V."/>
            <person name="Zhang X."/>
            <person name="Suruliraj S."/>
            <person name="Warren W."/>
            <person name="Mitreva M."/>
            <person name="Mardis E.R."/>
            <person name="Wilson R.K."/>
        </authorList>
    </citation>
    <scope>NUCLEOTIDE SEQUENCE [LARGE SCALE GENOMIC DNA]</scope>
    <source>
        <strain evidence="6 7">DSM 1785</strain>
    </source>
</reference>
<keyword evidence="6" id="KW-0223">Dioxygenase</keyword>
<evidence type="ECO:0000256" key="4">
    <source>
        <dbReference type="ARBA" id="ARBA00022643"/>
    </source>
</evidence>
<dbReference type="Gene3D" id="3.20.20.70">
    <property type="entry name" value="Aldolase class I"/>
    <property type="match status" value="1"/>
</dbReference>
<dbReference type="Pfam" id="PF03060">
    <property type="entry name" value="NMO"/>
    <property type="match status" value="1"/>
</dbReference>
<name>L1Q2Z3_9CLOT</name>
<evidence type="ECO:0000313" key="7">
    <source>
        <dbReference type="Proteomes" id="UP000010420"/>
    </source>
</evidence>
<comment type="caution">
    <text evidence="6">The sequence shown here is derived from an EMBL/GenBank/DDBJ whole genome shotgun (WGS) entry which is preliminary data.</text>
</comment>
<sequence>MKFNPLIIGNLKASIPIIQGGMGVGVSLSKLAGTVSKFGGIGVISAAQPGYLEEDFESNTLQANLRSLKKHIKKAKEISNNGIIGVNIMVAMNNYSDIVKATIEAGADIIISGAGLPLKLPEYTKGSSIKIFPIVSSLKATKLIFSYWKKHYDKVADGFIIEGPEAGGHLGFKADKLNDDIINFDDNVSSILEEIANYEKTYNCKIPVIVGGGVFNSSDIKKYLSLGASGVQIGTRFVATDECDAHINFKNAYVNSTKDDIKIVKSPVGMPGRAINNKFLESLNSEHKKISKCYNCLVPCNPLTTPYCISKALIDAVSGDIDNGLIFCGSNAYKINKIVSVQELLSELTSELN</sequence>
<keyword evidence="4" id="KW-0288">FMN</keyword>
<dbReference type="GO" id="GO:0051213">
    <property type="term" value="F:dioxygenase activity"/>
    <property type="evidence" value="ECO:0007669"/>
    <property type="project" value="UniProtKB-KW"/>
</dbReference>
<dbReference type="InterPro" id="IPR013785">
    <property type="entry name" value="Aldolase_TIM"/>
</dbReference>
<dbReference type="eggNOG" id="COG2070">
    <property type="taxonomic scope" value="Bacteria"/>
</dbReference>
<dbReference type="GO" id="GO:0018580">
    <property type="term" value="F:nitronate monooxygenase activity"/>
    <property type="evidence" value="ECO:0007669"/>
    <property type="project" value="InterPro"/>
</dbReference>
<dbReference type="SUPFAM" id="SSF51412">
    <property type="entry name" value="Inosine monophosphate dehydrogenase (IMPDH)"/>
    <property type="match status" value="1"/>
</dbReference>
<dbReference type="STRING" id="545697.HMPREF0216_03410"/>
<organism evidence="6 7">
    <name type="scientific">Clostridium celatum DSM 1785</name>
    <dbReference type="NCBI Taxonomy" id="545697"/>
    <lineage>
        <taxon>Bacteria</taxon>
        <taxon>Bacillati</taxon>
        <taxon>Bacillota</taxon>
        <taxon>Clostridia</taxon>
        <taxon>Eubacteriales</taxon>
        <taxon>Clostridiaceae</taxon>
        <taxon>Clostridium</taxon>
    </lineage>
</organism>
<evidence type="ECO:0000256" key="5">
    <source>
        <dbReference type="ARBA" id="ARBA00023002"/>
    </source>
</evidence>
<keyword evidence="5" id="KW-0560">Oxidoreductase</keyword>
<dbReference type="EMBL" id="AMEZ01000136">
    <property type="protein sequence ID" value="EKY22080.1"/>
    <property type="molecule type" value="Genomic_DNA"/>
</dbReference>
<evidence type="ECO:0000256" key="3">
    <source>
        <dbReference type="ARBA" id="ARBA00022630"/>
    </source>
</evidence>
<gene>
    <name evidence="6" type="ORF">HMPREF0216_03410</name>
</gene>
<accession>L1Q2Z3</accession>
<evidence type="ECO:0000256" key="1">
    <source>
        <dbReference type="ARBA" id="ARBA00003535"/>
    </source>
</evidence>
<dbReference type="PATRIC" id="fig|545697.3.peg.3334"/>
<dbReference type="HOGENOM" id="CLU_038732_0_1_9"/>
<keyword evidence="7" id="KW-1185">Reference proteome</keyword>
<dbReference type="InterPro" id="IPR004136">
    <property type="entry name" value="NMO"/>
</dbReference>
<proteinExistence type="predicted"/>
<comment type="function">
    <text evidence="1">Nitronate monooxygenase that uses molecular oxygen to catalyze the oxidative denitrification of alkyl nitronates. Acts on propionate 3-nitronate (P3N), the presumed physiological substrate. Probably functions in the detoxification of P3N, a metabolic poison produced by plants and fungi as a defense mechanism.</text>
</comment>
<dbReference type="RefSeq" id="WP_005216332.1">
    <property type="nucleotide sequence ID" value="NZ_KB291716.1"/>
</dbReference>
<protein>
    <recommendedName>
        <fullName evidence="2">Probable nitronate monooxygenase</fullName>
    </recommendedName>
</protein>
<dbReference type="CDD" id="cd04730">
    <property type="entry name" value="NPD_like"/>
    <property type="match status" value="1"/>
</dbReference>
<evidence type="ECO:0000313" key="6">
    <source>
        <dbReference type="EMBL" id="EKY22080.1"/>
    </source>
</evidence>
<dbReference type="Proteomes" id="UP000010420">
    <property type="component" value="Unassembled WGS sequence"/>
</dbReference>
<dbReference type="PANTHER" id="PTHR32332:SF18">
    <property type="entry name" value="2-NITROPROPANE DIOXYGENASE"/>
    <property type="match status" value="1"/>
</dbReference>